<keyword evidence="8" id="KW-1185">Reference proteome</keyword>
<evidence type="ECO:0000313" key="6">
    <source>
        <dbReference type="EMBL" id="KAF4041265.1"/>
    </source>
</evidence>
<dbReference type="EMBL" id="WSZM01000127">
    <property type="protein sequence ID" value="KAF4041265.1"/>
    <property type="molecule type" value="Genomic_DNA"/>
</dbReference>
<proteinExistence type="predicted"/>
<sequence length="151" mass="16766">MTSHPRSISDVVLLCAVPLDVHVLLCGHQWFLHGFTALSVSLFVYKNVLGVLSREEVAGNVILLALYAALENTRLYQSSKGNKTKQRAPLVFATALAAPALICHSYFLQLQTHVLQLDRVMNSIAIALVHIEVFLNILTLLWLFQKSTISL</sequence>
<reference evidence="6" key="1">
    <citation type="submission" date="2020-04" db="EMBL/GenBank/DDBJ databases">
        <title>Hybrid Assembly of Korean Phytophthora infestans isolates.</title>
        <authorList>
            <person name="Prokchorchik M."/>
            <person name="Lee Y."/>
            <person name="Seo J."/>
            <person name="Cho J.-H."/>
            <person name="Park Y.-E."/>
            <person name="Jang D.-C."/>
            <person name="Im J.-S."/>
            <person name="Choi J.-G."/>
            <person name="Park H.-J."/>
            <person name="Lee G.-B."/>
            <person name="Lee Y.-G."/>
            <person name="Hong S.-Y."/>
            <person name="Cho K."/>
            <person name="Sohn K.H."/>
        </authorList>
    </citation>
    <scope>NUCLEOTIDE SEQUENCE</scope>
    <source>
        <strain evidence="6">KR_1_A1</strain>
        <strain evidence="7">KR_2_A2</strain>
    </source>
</reference>
<feature type="transmembrane region" description="Helical" evidence="5">
    <location>
        <begin position="90"/>
        <end position="108"/>
    </location>
</feature>
<comment type="subcellular location">
    <subcellularLocation>
        <location evidence="1">Membrane</location>
        <topology evidence="1">Multi-pass membrane protein</topology>
    </subcellularLocation>
</comment>
<evidence type="ECO:0000313" key="8">
    <source>
        <dbReference type="Proteomes" id="UP000602510"/>
    </source>
</evidence>
<dbReference type="AlphaFoldDB" id="A0A833T7R1"/>
<keyword evidence="2 5" id="KW-0812">Transmembrane</keyword>
<comment type="caution">
    <text evidence="6">The sequence shown here is derived from an EMBL/GenBank/DDBJ whole genome shotgun (WGS) entry which is preliminary data.</text>
</comment>
<dbReference type="Proteomes" id="UP000602510">
    <property type="component" value="Unassembled WGS sequence"/>
</dbReference>
<feature type="transmembrane region" description="Helical" evidence="5">
    <location>
        <begin position="120"/>
        <end position="144"/>
    </location>
</feature>
<dbReference type="Proteomes" id="UP000704712">
    <property type="component" value="Unassembled WGS sequence"/>
</dbReference>
<name>A0A833T7R1_PHYIN</name>
<dbReference type="Pfam" id="PF09799">
    <property type="entry name" value="Transmemb_17"/>
    <property type="match status" value="1"/>
</dbReference>
<dbReference type="PANTHER" id="PTHR13531">
    <property type="entry name" value="GEO07735P1-RELATED-RELATED"/>
    <property type="match status" value="1"/>
</dbReference>
<evidence type="ECO:0000256" key="4">
    <source>
        <dbReference type="ARBA" id="ARBA00023136"/>
    </source>
</evidence>
<evidence type="ECO:0000256" key="1">
    <source>
        <dbReference type="ARBA" id="ARBA00004141"/>
    </source>
</evidence>
<gene>
    <name evidence="6" type="ORF">GN244_ATG06440</name>
    <name evidence="7" type="ORF">GN958_ATG01065</name>
</gene>
<dbReference type="InterPro" id="IPR019184">
    <property type="entry name" value="Uncharacterised_TM-17"/>
</dbReference>
<dbReference type="EMBL" id="JAACNO010000142">
    <property type="protein sequence ID" value="KAF4149669.1"/>
    <property type="molecule type" value="Genomic_DNA"/>
</dbReference>
<accession>A0A833T7R1</accession>
<organism evidence="6 8">
    <name type="scientific">Phytophthora infestans</name>
    <name type="common">Potato late blight agent</name>
    <name type="synonym">Botrytis infestans</name>
    <dbReference type="NCBI Taxonomy" id="4787"/>
    <lineage>
        <taxon>Eukaryota</taxon>
        <taxon>Sar</taxon>
        <taxon>Stramenopiles</taxon>
        <taxon>Oomycota</taxon>
        <taxon>Peronosporomycetes</taxon>
        <taxon>Peronosporales</taxon>
        <taxon>Peronosporaceae</taxon>
        <taxon>Phytophthora</taxon>
    </lineage>
</organism>
<dbReference type="GO" id="GO:0016020">
    <property type="term" value="C:membrane"/>
    <property type="evidence" value="ECO:0007669"/>
    <property type="project" value="UniProtKB-SubCell"/>
</dbReference>
<protein>
    <submittedName>
        <fullName evidence="6">Putative membrane protein</fullName>
    </submittedName>
</protein>
<evidence type="ECO:0000256" key="5">
    <source>
        <dbReference type="SAM" id="Phobius"/>
    </source>
</evidence>
<evidence type="ECO:0000313" key="7">
    <source>
        <dbReference type="EMBL" id="KAF4149669.1"/>
    </source>
</evidence>
<dbReference type="GO" id="GO:0035869">
    <property type="term" value="C:ciliary transition zone"/>
    <property type="evidence" value="ECO:0007669"/>
    <property type="project" value="TreeGrafter"/>
</dbReference>
<dbReference type="PANTHER" id="PTHR13531:SF0">
    <property type="entry name" value="GEO07735P1-RELATED"/>
    <property type="match status" value="1"/>
</dbReference>
<keyword evidence="4 5" id="KW-0472">Membrane</keyword>
<dbReference type="GO" id="GO:1905515">
    <property type="term" value="P:non-motile cilium assembly"/>
    <property type="evidence" value="ECO:0007669"/>
    <property type="project" value="TreeGrafter"/>
</dbReference>
<keyword evidence="3 5" id="KW-1133">Transmembrane helix</keyword>
<evidence type="ECO:0000256" key="2">
    <source>
        <dbReference type="ARBA" id="ARBA00022692"/>
    </source>
</evidence>
<evidence type="ECO:0000256" key="3">
    <source>
        <dbReference type="ARBA" id="ARBA00022989"/>
    </source>
</evidence>